<proteinExistence type="predicted"/>
<evidence type="ECO:0000313" key="4">
    <source>
        <dbReference type="Proteomes" id="UP000313359"/>
    </source>
</evidence>
<keyword evidence="4" id="KW-1185">Reference proteome</keyword>
<feature type="transmembrane region" description="Helical" evidence="2">
    <location>
        <begin position="29"/>
        <end position="52"/>
    </location>
</feature>
<evidence type="ECO:0000256" key="2">
    <source>
        <dbReference type="SAM" id="Phobius"/>
    </source>
</evidence>
<evidence type="ECO:0000313" key="3">
    <source>
        <dbReference type="EMBL" id="RPD63681.1"/>
    </source>
</evidence>
<gene>
    <name evidence="3" type="ORF">L227DRAFT_598789</name>
</gene>
<keyword evidence="2" id="KW-0812">Transmembrane</keyword>
<dbReference type="Proteomes" id="UP000313359">
    <property type="component" value="Unassembled WGS sequence"/>
</dbReference>
<accession>A0A5C2SJ51</accession>
<feature type="region of interest" description="Disordered" evidence="1">
    <location>
        <begin position="452"/>
        <end position="472"/>
    </location>
</feature>
<dbReference type="OrthoDB" id="2758629at2759"/>
<dbReference type="EMBL" id="ML122255">
    <property type="protein sequence ID" value="RPD63681.1"/>
    <property type="molecule type" value="Genomic_DNA"/>
</dbReference>
<feature type="compositionally biased region" description="Low complexity" evidence="1">
    <location>
        <begin position="298"/>
        <end position="333"/>
    </location>
</feature>
<feature type="compositionally biased region" description="Low complexity" evidence="1">
    <location>
        <begin position="530"/>
        <end position="540"/>
    </location>
</feature>
<organism evidence="3 4">
    <name type="scientific">Lentinus tigrinus ALCF2SS1-6</name>
    <dbReference type="NCBI Taxonomy" id="1328759"/>
    <lineage>
        <taxon>Eukaryota</taxon>
        <taxon>Fungi</taxon>
        <taxon>Dikarya</taxon>
        <taxon>Basidiomycota</taxon>
        <taxon>Agaricomycotina</taxon>
        <taxon>Agaricomycetes</taxon>
        <taxon>Polyporales</taxon>
        <taxon>Polyporaceae</taxon>
        <taxon>Lentinus</taxon>
    </lineage>
</organism>
<sequence length="616" mass="66586">MPSFDAAHTAAAARFNETVTETTALTPSAIVVLVVLLLLTITTIGTVVYFVLRSRRRASQIDHQAADAEAQYETDPYFDVVDKSASHWTRLSSWMSCPSSREQEPELPWPIYCVLPHLRPKAPLYVRVLKAIMFWRQEEVKREPFTVADVQRAKEELDARTQAVFGAHTVREEVHGEHWWSHIQVPEIVIHPCDDAPLKYAEFAYAPAASPSKPINVASKLSLASTESEVDSSLPLTPSIESAAVPPLQSVGAVDTLQVPMPSSTAPKEAEGEDDAVNMSSSTGKTFVLRAPPKKKTSSTVVHTTTPSDVAASTPVAASPATASEPTSPTPLTSIPESSAFPVAAEITAASSLSPIAVDVDPSWSPASTASEPDSPMPLTPILESQAFPIALIRAPADVFELSTPPSTFLMDLEDTGEDKDIRNSVSEARRWTGPDSPLRVGLGLSFEEVRQREEEEPQFVIGELSPANSDDSIFEDSIMDEAPRDLQASTSISSSSSSRSAGSVPDILRVLDEVTKEPPTLSGNSLRASTSDSSSVPGPSRTPFAGILDVLKRHIPTAEPEVSSIGTSSSQSTYYGIFGEYRNEGNEDEEDNVDGHHHKDNSRNAFVASWRHRLL</sequence>
<feature type="region of interest" description="Disordered" evidence="1">
    <location>
        <begin position="259"/>
        <end position="333"/>
    </location>
</feature>
<feature type="region of interest" description="Disordered" evidence="1">
    <location>
        <begin position="583"/>
        <end position="605"/>
    </location>
</feature>
<keyword evidence="2" id="KW-0472">Membrane</keyword>
<feature type="region of interest" description="Disordered" evidence="1">
    <location>
        <begin position="517"/>
        <end position="542"/>
    </location>
</feature>
<keyword evidence="2" id="KW-1133">Transmembrane helix</keyword>
<dbReference type="AlphaFoldDB" id="A0A5C2SJ51"/>
<evidence type="ECO:0000256" key="1">
    <source>
        <dbReference type="SAM" id="MobiDB-lite"/>
    </source>
</evidence>
<dbReference type="STRING" id="1328759.A0A5C2SJ51"/>
<protein>
    <submittedName>
        <fullName evidence="3">Uncharacterized protein</fullName>
    </submittedName>
</protein>
<reference evidence="3" key="1">
    <citation type="journal article" date="2018" name="Genome Biol. Evol.">
        <title>Genomics and development of Lentinus tigrinus, a white-rot wood-decaying mushroom with dimorphic fruiting bodies.</title>
        <authorList>
            <person name="Wu B."/>
            <person name="Xu Z."/>
            <person name="Knudson A."/>
            <person name="Carlson A."/>
            <person name="Chen N."/>
            <person name="Kovaka S."/>
            <person name="LaButti K."/>
            <person name="Lipzen A."/>
            <person name="Pennachio C."/>
            <person name="Riley R."/>
            <person name="Schakwitz W."/>
            <person name="Umezawa K."/>
            <person name="Ohm R.A."/>
            <person name="Grigoriev I.V."/>
            <person name="Nagy L.G."/>
            <person name="Gibbons J."/>
            <person name="Hibbett D."/>
        </authorList>
    </citation>
    <scope>NUCLEOTIDE SEQUENCE [LARGE SCALE GENOMIC DNA]</scope>
    <source>
        <strain evidence="3">ALCF2SS1-6</strain>
    </source>
</reference>
<name>A0A5C2SJ51_9APHY</name>